<dbReference type="Pfam" id="PF00023">
    <property type="entry name" value="Ank"/>
    <property type="match status" value="1"/>
</dbReference>
<feature type="transmembrane region" description="Helical" evidence="4">
    <location>
        <begin position="946"/>
        <end position="966"/>
    </location>
</feature>
<dbReference type="GeneID" id="92365842"/>
<gene>
    <name evidence="6" type="ORF">cand_016570</name>
</gene>
<dbReference type="Gene3D" id="1.25.40.20">
    <property type="entry name" value="Ankyrin repeat-containing domain"/>
    <property type="match status" value="1"/>
</dbReference>
<feature type="transmembrane region" description="Helical" evidence="4">
    <location>
        <begin position="1470"/>
        <end position="1489"/>
    </location>
</feature>
<accession>A0A1J4MTB3</accession>
<feature type="transmembrane region" description="Helical" evidence="4">
    <location>
        <begin position="1501"/>
        <end position="1520"/>
    </location>
</feature>
<proteinExistence type="predicted"/>
<dbReference type="SMART" id="SM00248">
    <property type="entry name" value="ANK"/>
    <property type="match status" value="5"/>
</dbReference>
<dbReference type="RefSeq" id="XP_067069343.1">
    <property type="nucleotide sequence ID" value="XM_067211891.1"/>
</dbReference>
<keyword evidence="4" id="KW-0472">Membrane</keyword>
<feature type="signal peptide" evidence="5">
    <location>
        <begin position="1"/>
        <end position="26"/>
    </location>
</feature>
<evidence type="ECO:0000256" key="1">
    <source>
        <dbReference type="ARBA" id="ARBA00022737"/>
    </source>
</evidence>
<dbReference type="Pfam" id="PF12796">
    <property type="entry name" value="Ank_2"/>
    <property type="match status" value="1"/>
</dbReference>
<evidence type="ECO:0000256" key="4">
    <source>
        <dbReference type="SAM" id="Phobius"/>
    </source>
</evidence>
<dbReference type="OrthoDB" id="194358at2759"/>
<dbReference type="EMBL" id="LRBS01000034">
    <property type="protein sequence ID" value="OII77497.1"/>
    <property type="molecule type" value="Genomic_DNA"/>
</dbReference>
<feature type="repeat" description="ANK" evidence="3">
    <location>
        <begin position="184"/>
        <end position="216"/>
    </location>
</feature>
<evidence type="ECO:0000313" key="7">
    <source>
        <dbReference type="Proteomes" id="UP000186804"/>
    </source>
</evidence>
<dbReference type="SUPFAM" id="SSF48403">
    <property type="entry name" value="Ankyrin repeat"/>
    <property type="match status" value="1"/>
</dbReference>
<evidence type="ECO:0000256" key="3">
    <source>
        <dbReference type="PROSITE-ProRule" id="PRU00023"/>
    </source>
</evidence>
<keyword evidence="7" id="KW-1185">Reference proteome</keyword>
<name>A0A1J4MTB3_9CRYT</name>
<keyword evidence="4" id="KW-1133">Transmembrane helix</keyword>
<feature type="transmembrane region" description="Helical" evidence="4">
    <location>
        <begin position="867"/>
        <end position="891"/>
    </location>
</feature>
<keyword evidence="5" id="KW-0732">Signal</keyword>
<feature type="transmembrane region" description="Helical" evidence="4">
    <location>
        <begin position="1364"/>
        <end position="1387"/>
    </location>
</feature>
<dbReference type="PROSITE" id="PS50297">
    <property type="entry name" value="ANK_REP_REGION"/>
    <property type="match status" value="3"/>
</dbReference>
<feature type="repeat" description="ANK" evidence="3">
    <location>
        <begin position="217"/>
        <end position="249"/>
    </location>
</feature>
<feature type="transmembrane region" description="Helical" evidence="4">
    <location>
        <begin position="1408"/>
        <end position="1427"/>
    </location>
</feature>
<dbReference type="PANTHER" id="PTHR24198">
    <property type="entry name" value="ANKYRIN REPEAT AND PROTEIN KINASE DOMAIN-CONTAINING PROTEIN"/>
    <property type="match status" value="1"/>
</dbReference>
<dbReference type="PROSITE" id="PS50088">
    <property type="entry name" value="ANK_REPEAT"/>
    <property type="match status" value="3"/>
</dbReference>
<dbReference type="InterPro" id="IPR002110">
    <property type="entry name" value="Ankyrin_rpt"/>
</dbReference>
<feature type="transmembrane region" description="Helical" evidence="4">
    <location>
        <begin position="1532"/>
        <end position="1557"/>
    </location>
</feature>
<protein>
    <submittedName>
        <fullName evidence="6">Uncharacterized protein</fullName>
    </submittedName>
</protein>
<comment type="caution">
    <text evidence="6">The sequence shown here is derived from an EMBL/GenBank/DDBJ whole genome shotgun (WGS) entry which is preliminary data.</text>
</comment>
<keyword evidence="4" id="KW-0812">Transmembrane</keyword>
<dbReference type="VEuPathDB" id="CryptoDB:cand_016570"/>
<organism evidence="6 7">
    <name type="scientific">Cryptosporidium andersoni</name>
    <dbReference type="NCBI Taxonomy" id="117008"/>
    <lineage>
        <taxon>Eukaryota</taxon>
        <taxon>Sar</taxon>
        <taxon>Alveolata</taxon>
        <taxon>Apicomplexa</taxon>
        <taxon>Conoidasida</taxon>
        <taxon>Coccidia</taxon>
        <taxon>Eucoccidiorida</taxon>
        <taxon>Eimeriorina</taxon>
        <taxon>Cryptosporidiidae</taxon>
        <taxon>Cryptosporidium</taxon>
    </lineage>
</organism>
<keyword evidence="1" id="KW-0677">Repeat</keyword>
<dbReference type="PANTHER" id="PTHR24198:SF165">
    <property type="entry name" value="ANKYRIN REPEAT-CONTAINING PROTEIN-RELATED"/>
    <property type="match status" value="1"/>
</dbReference>
<reference evidence="6 7" key="1">
    <citation type="submission" date="2016-10" db="EMBL/GenBank/DDBJ databases">
        <title>Reductive evolution of mitochondrial metabolism and differential evolution of invasion-related proteins in Cryptosporidium.</title>
        <authorList>
            <person name="Liu S."/>
            <person name="Roellig D.M."/>
            <person name="Guo Y."/>
            <person name="Li N."/>
            <person name="Frace M.A."/>
            <person name="Tang K."/>
            <person name="Zhang L."/>
            <person name="Feng Y."/>
            <person name="Xiao L."/>
        </authorList>
    </citation>
    <scope>NUCLEOTIDE SEQUENCE [LARGE SCALE GENOMIC DNA]</scope>
    <source>
        <strain evidence="6">30847</strain>
    </source>
</reference>
<feature type="transmembrane region" description="Helical" evidence="4">
    <location>
        <begin position="1040"/>
        <end position="1060"/>
    </location>
</feature>
<feature type="repeat" description="ANK" evidence="3">
    <location>
        <begin position="150"/>
        <end position="174"/>
    </location>
</feature>
<dbReference type="InterPro" id="IPR036770">
    <property type="entry name" value="Ankyrin_rpt-contain_sf"/>
</dbReference>
<feature type="transmembrane region" description="Helical" evidence="4">
    <location>
        <begin position="1066"/>
        <end position="1085"/>
    </location>
</feature>
<evidence type="ECO:0000313" key="6">
    <source>
        <dbReference type="EMBL" id="OII77497.1"/>
    </source>
</evidence>
<feature type="chain" id="PRO_5012046129" evidence="5">
    <location>
        <begin position="27"/>
        <end position="1603"/>
    </location>
</feature>
<evidence type="ECO:0000256" key="2">
    <source>
        <dbReference type="ARBA" id="ARBA00023043"/>
    </source>
</evidence>
<keyword evidence="2 3" id="KW-0040">ANK repeat</keyword>
<sequence>MIIKWIELIITVTALIIFHNTKDVETSVSGTKYGYKVTLDNEEPQEAKEYYLDQLVFDKEKVNKKESPFPPYSGDRLSAPAQLLESIILRDLGRFIPISNFLSSLGYDFGRYRYSDTALTSACKISGEVGYFLVAHLLSLGAPVNTYSEDMYTPLLLACKYKHKRVVKLLIEHGKCIVDCADSDGRTPLFYAISQMDKELLIYFLHKGSNANFRDLLGNTPLIHAVMMGNKEALKPLLSSGASPWLRNYAGYDPVTLAVIDDHIDFISILINNNNYSKQELSIRRLVPDYNYLAAQRLLVGVQKQVPEHILIELLEIEIILENVLICSVSDKQGFTLLWWSAKLYYTLFTQRLLQFYQHAQSLSEGHICNPHKSGNTEILPLEVMITQLHYNYKISKIASKRLYQELVFFNKSNLKKTRFNVNLENIFTILYMTDPYSKRSFLLQVLYLGRNIDNIMRIFFGLPHNYLENNCTNYINKDDIEFIKFQKLISSLMFQLDTKNLLINELVLDSNSNIIRKNNTDLGSSLDATYNSYATSISCIINSKPSNNSQMEFFTHPARSLISPMLYPLLVRGETKIMEESNALSISVSRGNNRLVLFLANVYNQCIQDNNFSSLSVYRKLCMEAYYGALKMALKKYHPSDSISLIQKGADISLYTLLRYRPNTFGEILMKLNYCDPTDEAIAIKLLQYIIHGFLPKLCYGTNVFQNFYHLSNPINYIDDQIKACTIMSLEYYGIEVSKPSPLEHSIKLLLNIPCDVSNTRFVDILVHSFAKNAFFLRYGWVHSQHIHRALNYIMDNPRNFDKLDTFTNYLLPLLGFSPYLTNSLLYKFQFNNISKPIYYYFLKRSLFTEFLLDHPLFTSMTHINRILVCIIISTFTFCTFLLILVLAIADHPIAYYEKSQLLNESFTQHKSSFTSSQSVSSSSSSLKVEEILNRSPLKKYWLKILNKFYTISFHLCLYLFYSGYRAIPSLLFIPNLSNKPLSNLQLILISIKCTLFGNYSIKELNSNSVKNCDNNSSIMKNYMEESAFFKTLVIKLKYIQVSLLRIFLWTISSIWLFQSKNFDSGIVIVYLALFSIFINMAFLSCEVSAQDKDKFYHLFVPSNLKFLGIYKYSKKSSNSESTSNPCLSSFQCNLNCSIQDSPSYSSTNSIHSRNNSVNLSLLNDKVGTVLDKYSSSLLSPTNCTILPPSHYNISRRSHTNNTSFSNFFKFKDLLKLHPLFNGRNFWICNFPSYKKWRYKEVFPEYYYLWLSLQTQNNYCLTFDSSKNLRFNSPTNATMTSQSPFEAINNRIKLEEDEYITNNTYNSVGTNSIYLASPTPSHDVNRNSTKYLKNLAIQNSKIESHLLDICQNECIFPNDCRKWYILQWCSCILIGSSYGLFSLYNAKNLYYRFLQYPTIWNMYGKNWFITIIGETMTSVHISILAWNCLNPLGILWVTLVQRYRVFTYITEVLRKEKRESELSHMNETLILRQLTLFLTLWNFIIYRNNSFLQITLRNKYLKAVFIFFFFFLSLHFFLIRSNPTVVVRSQLLYTLFIIVLVLFFLAILFFGFIILLNHITKNISASINNILHVFYHNKLFHLFLKREIAILSAKKHDAFLYV</sequence>
<evidence type="ECO:0000256" key="5">
    <source>
        <dbReference type="SAM" id="SignalP"/>
    </source>
</evidence>
<dbReference type="Proteomes" id="UP000186804">
    <property type="component" value="Unassembled WGS sequence"/>
</dbReference>